<dbReference type="Pfam" id="PF00999">
    <property type="entry name" value="Na_H_Exchanger"/>
    <property type="match status" value="1"/>
</dbReference>
<dbReference type="RefSeq" id="WP_150968335.1">
    <property type="nucleotide sequence ID" value="NZ_VZDO01000002.1"/>
</dbReference>
<dbReference type="GO" id="GO:0015386">
    <property type="term" value="F:potassium:proton antiporter activity"/>
    <property type="evidence" value="ECO:0007669"/>
    <property type="project" value="TreeGrafter"/>
</dbReference>
<keyword evidence="3" id="KW-1003">Cell membrane</keyword>
<keyword evidence="8 10" id="KW-0472">Membrane</keyword>
<reference evidence="12 13" key="1">
    <citation type="submission" date="2019-09" db="EMBL/GenBank/DDBJ databases">
        <title>YIM 132180 draft genome.</title>
        <authorList>
            <person name="Zhang K."/>
        </authorList>
    </citation>
    <scope>NUCLEOTIDE SEQUENCE [LARGE SCALE GENOMIC DNA]</scope>
    <source>
        <strain evidence="12 13">YIM 132180</strain>
    </source>
</reference>
<dbReference type="PANTHER" id="PTHR10110:SF86">
    <property type="entry name" value="SODIUM_HYDROGEN EXCHANGER 7"/>
    <property type="match status" value="1"/>
</dbReference>
<dbReference type="GO" id="GO:0051453">
    <property type="term" value="P:regulation of intracellular pH"/>
    <property type="evidence" value="ECO:0007669"/>
    <property type="project" value="TreeGrafter"/>
</dbReference>
<feature type="transmembrane region" description="Helical" evidence="10">
    <location>
        <begin position="261"/>
        <end position="279"/>
    </location>
</feature>
<comment type="subcellular location">
    <subcellularLocation>
        <location evidence="1">Cell membrane</location>
        <topology evidence="1">Multi-pass membrane protein</topology>
    </subcellularLocation>
</comment>
<evidence type="ECO:0000313" key="12">
    <source>
        <dbReference type="EMBL" id="KAB0682076.1"/>
    </source>
</evidence>
<evidence type="ECO:0000256" key="6">
    <source>
        <dbReference type="ARBA" id="ARBA00023053"/>
    </source>
</evidence>
<feature type="transmembrane region" description="Helical" evidence="10">
    <location>
        <begin position="149"/>
        <end position="168"/>
    </location>
</feature>
<proteinExistence type="predicted"/>
<comment type="caution">
    <text evidence="12">The sequence shown here is derived from an EMBL/GenBank/DDBJ whole genome shotgun (WGS) entry which is preliminary data.</text>
</comment>
<evidence type="ECO:0000256" key="4">
    <source>
        <dbReference type="ARBA" id="ARBA00022692"/>
    </source>
</evidence>
<protein>
    <submittedName>
        <fullName evidence="12">Sodium:proton antiporter</fullName>
    </submittedName>
</protein>
<organism evidence="12 13">
    <name type="scientific">Plantimonas leprariae</name>
    <dbReference type="NCBI Taxonomy" id="2615207"/>
    <lineage>
        <taxon>Bacteria</taxon>
        <taxon>Pseudomonadati</taxon>
        <taxon>Pseudomonadota</taxon>
        <taxon>Alphaproteobacteria</taxon>
        <taxon>Hyphomicrobiales</taxon>
        <taxon>Aurantimonadaceae</taxon>
        <taxon>Plantimonas</taxon>
    </lineage>
</organism>
<feature type="transmembrane region" description="Helical" evidence="10">
    <location>
        <begin position="374"/>
        <end position="398"/>
    </location>
</feature>
<dbReference type="Gene3D" id="6.10.140.1330">
    <property type="match status" value="1"/>
</dbReference>
<dbReference type="AlphaFoldDB" id="A0A7V7TY03"/>
<evidence type="ECO:0000259" key="11">
    <source>
        <dbReference type="Pfam" id="PF00999"/>
    </source>
</evidence>
<dbReference type="InterPro" id="IPR006153">
    <property type="entry name" value="Cation/H_exchanger_TM"/>
</dbReference>
<feature type="domain" description="Cation/H+ exchanger transmembrane" evidence="11">
    <location>
        <begin position="11"/>
        <end position="396"/>
    </location>
</feature>
<evidence type="ECO:0000256" key="1">
    <source>
        <dbReference type="ARBA" id="ARBA00004651"/>
    </source>
</evidence>
<feature type="transmembrane region" description="Helical" evidence="10">
    <location>
        <begin position="342"/>
        <end position="362"/>
    </location>
</feature>
<evidence type="ECO:0000256" key="3">
    <source>
        <dbReference type="ARBA" id="ARBA00022475"/>
    </source>
</evidence>
<feature type="transmembrane region" description="Helical" evidence="10">
    <location>
        <begin position="299"/>
        <end position="321"/>
    </location>
</feature>
<feature type="transmembrane region" description="Helical" evidence="10">
    <location>
        <begin position="174"/>
        <end position="197"/>
    </location>
</feature>
<keyword evidence="13" id="KW-1185">Reference proteome</keyword>
<feature type="transmembrane region" description="Helical" evidence="10">
    <location>
        <begin position="231"/>
        <end position="249"/>
    </location>
</feature>
<evidence type="ECO:0000313" key="13">
    <source>
        <dbReference type="Proteomes" id="UP000432089"/>
    </source>
</evidence>
<dbReference type="PANTHER" id="PTHR10110">
    <property type="entry name" value="SODIUM/HYDROGEN EXCHANGER"/>
    <property type="match status" value="1"/>
</dbReference>
<dbReference type="InterPro" id="IPR018422">
    <property type="entry name" value="Cation/H_exchanger_CPA1"/>
</dbReference>
<keyword evidence="4 10" id="KW-0812">Transmembrane</keyword>
<feature type="transmembrane region" description="Helical" evidence="10">
    <location>
        <begin position="204"/>
        <end position="225"/>
    </location>
</feature>
<gene>
    <name evidence="12" type="ORF">F6X38_04560</name>
</gene>
<evidence type="ECO:0000256" key="2">
    <source>
        <dbReference type="ARBA" id="ARBA00022448"/>
    </source>
</evidence>
<dbReference type="GO" id="GO:0015385">
    <property type="term" value="F:sodium:proton antiporter activity"/>
    <property type="evidence" value="ECO:0007669"/>
    <property type="project" value="InterPro"/>
</dbReference>
<keyword evidence="5 10" id="KW-1133">Transmembrane helix</keyword>
<dbReference type="GO" id="GO:0098719">
    <property type="term" value="P:sodium ion import across plasma membrane"/>
    <property type="evidence" value="ECO:0007669"/>
    <property type="project" value="TreeGrafter"/>
</dbReference>
<feature type="transmembrane region" description="Helical" evidence="10">
    <location>
        <begin position="112"/>
        <end position="137"/>
    </location>
</feature>
<keyword evidence="6" id="KW-0915">Sodium</keyword>
<keyword evidence="9" id="KW-0739">Sodium transport</keyword>
<feature type="transmembrane region" description="Helical" evidence="10">
    <location>
        <begin position="81"/>
        <end position="106"/>
    </location>
</feature>
<name>A0A7V7TY03_9HYPH</name>
<evidence type="ECO:0000256" key="8">
    <source>
        <dbReference type="ARBA" id="ARBA00023136"/>
    </source>
</evidence>
<keyword evidence="2" id="KW-0813">Transport</keyword>
<keyword evidence="7" id="KW-0406">Ion transport</keyword>
<dbReference type="Proteomes" id="UP000432089">
    <property type="component" value="Unassembled WGS sequence"/>
</dbReference>
<evidence type="ECO:0000256" key="7">
    <source>
        <dbReference type="ARBA" id="ARBA00023065"/>
    </source>
</evidence>
<dbReference type="GO" id="GO:0005886">
    <property type="term" value="C:plasma membrane"/>
    <property type="evidence" value="ECO:0007669"/>
    <property type="project" value="UniProtKB-SubCell"/>
</dbReference>
<dbReference type="EMBL" id="VZDO01000002">
    <property type="protein sequence ID" value="KAB0682076.1"/>
    <property type="molecule type" value="Genomic_DNA"/>
</dbReference>
<evidence type="ECO:0000256" key="5">
    <source>
        <dbReference type="ARBA" id="ARBA00022989"/>
    </source>
</evidence>
<evidence type="ECO:0000256" key="10">
    <source>
        <dbReference type="SAM" id="Phobius"/>
    </source>
</evidence>
<accession>A0A7V7TY03</accession>
<evidence type="ECO:0000256" key="9">
    <source>
        <dbReference type="ARBA" id="ARBA00023201"/>
    </source>
</evidence>
<sequence>MTYFESLLALLLAAVILLQGARRLSLPYPALLAAAGVAVAFVPGVPIIAIEPGTALALFIAPAIVDAAFDFPLGTARRFWAPLVAFAVFAVLATTALVAWVGWAFVGMPLAAAVAMGAIVAPPDAAAATAVLNAVSIPRSSDAVLKGETLFNDATALLLFAGALAVQSSEDVDVGVGLSLAVAAPLGILFGIASGVVYGRLNRFVAGTLGGTLLQFLSSAIVWILAERLHLSAVLAVVAYAMTLARRAEFEIAPRVRVHSYAVWSVVIFVLNVVAFLLMGMQVRVILGDMQPDRLGDALALAGMVVVVVVVARLAVVVGFNRLNAWRSRRRGEPEPATIQQAVLVGWCGMRGLVTLAAAFALPADFPQRETVVLVAFAVVLATLVAQGLTLSPLIHWLKLDRTDVFGSELRGGRLSLAEAALRTLDGAVGPEADHLRYAYSVEQAAAGDPPHAAAIDERRRLGLAAAQAERRALHDMRVDHSIGADAFLVLQEEIDLRELALQHDDDQRIEES</sequence>
<feature type="transmembrane region" description="Helical" evidence="10">
    <location>
        <begin position="47"/>
        <end position="69"/>
    </location>
</feature>